<feature type="compositionally biased region" description="Pro residues" evidence="5">
    <location>
        <begin position="206"/>
        <end position="225"/>
    </location>
</feature>
<dbReference type="GO" id="GO:0016773">
    <property type="term" value="F:phosphotransferase activity, alcohol group as acceptor"/>
    <property type="evidence" value="ECO:0007669"/>
    <property type="project" value="InterPro"/>
</dbReference>
<evidence type="ECO:0000256" key="3">
    <source>
        <dbReference type="ARBA" id="ARBA00022679"/>
    </source>
</evidence>
<dbReference type="InterPro" id="IPR043129">
    <property type="entry name" value="ATPase_NBD"/>
</dbReference>
<dbReference type="KEGG" id="salf:SMD44_07948"/>
<evidence type="ECO:0000256" key="2">
    <source>
        <dbReference type="ARBA" id="ARBA00022629"/>
    </source>
</evidence>
<proteinExistence type="inferred from homology"/>
<dbReference type="SUPFAM" id="SSF53067">
    <property type="entry name" value="Actin-like ATPase domain"/>
    <property type="match status" value="1"/>
</dbReference>
<feature type="region of interest" description="Disordered" evidence="5">
    <location>
        <begin position="188"/>
        <end position="258"/>
    </location>
</feature>
<dbReference type="Proteomes" id="UP000195880">
    <property type="component" value="Chromosome"/>
</dbReference>
<dbReference type="InterPro" id="IPR018483">
    <property type="entry name" value="Carb_kinase_FGGY_CS"/>
</dbReference>
<gene>
    <name evidence="7" type="primary">xylB</name>
    <name evidence="7" type="ORF">SMD44_07948</name>
</gene>
<evidence type="ECO:0000313" key="7">
    <source>
        <dbReference type="EMBL" id="ARX88461.1"/>
    </source>
</evidence>
<evidence type="ECO:0000259" key="6">
    <source>
        <dbReference type="Pfam" id="PF02782"/>
    </source>
</evidence>
<keyword evidence="2" id="KW-0119">Carbohydrate metabolism</keyword>
<sequence length="258" mass="27039">MLSWAARTLQLEGPPQLGESAFSAPPGANGLMFLPYLSPAGERAPFLDPRARGAFWGLSLEHTPADLARAVFDGLSLVVRDSLAASRTTVTELRLCGGGANNDDWCRLIADATGVPTARSGDTELGAKGAFLTGLVLTGAESSMHGAAAKYVRMNTSWEPDPERAQFYAGLYEEFLRWRTIARDAGWTAAAPGSRTTPPGSRTAPKEPPCLTPPPVRPVTPPGCRPKPSGSGSTSAPRAPAVSPSTPRAPSSPPRPGR</sequence>
<protein>
    <submittedName>
        <fullName evidence="7">Sugar kinase</fullName>
    </submittedName>
</protein>
<keyword evidence="3" id="KW-0808">Transferase</keyword>
<dbReference type="InterPro" id="IPR018485">
    <property type="entry name" value="FGGY_C"/>
</dbReference>
<dbReference type="PROSITE" id="PS00445">
    <property type="entry name" value="FGGY_KINASES_2"/>
    <property type="match status" value="1"/>
</dbReference>
<evidence type="ECO:0000256" key="5">
    <source>
        <dbReference type="SAM" id="MobiDB-lite"/>
    </source>
</evidence>
<dbReference type="GO" id="GO:0016301">
    <property type="term" value="F:kinase activity"/>
    <property type="evidence" value="ECO:0007669"/>
    <property type="project" value="UniProtKB-KW"/>
</dbReference>
<accession>A0A1Z1WPS7</accession>
<organism evidence="7 8">
    <name type="scientific">Streptomyces alboflavus</name>
    <dbReference type="NCBI Taxonomy" id="67267"/>
    <lineage>
        <taxon>Bacteria</taxon>
        <taxon>Bacillati</taxon>
        <taxon>Actinomycetota</taxon>
        <taxon>Actinomycetes</taxon>
        <taxon>Kitasatosporales</taxon>
        <taxon>Streptomycetaceae</taxon>
        <taxon>Streptomyces</taxon>
    </lineage>
</organism>
<evidence type="ECO:0000256" key="4">
    <source>
        <dbReference type="ARBA" id="ARBA00022777"/>
    </source>
</evidence>
<evidence type="ECO:0000256" key="1">
    <source>
        <dbReference type="ARBA" id="ARBA00009156"/>
    </source>
</evidence>
<dbReference type="GO" id="GO:0042732">
    <property type="term" value="P:D-xylose metabolic process"/>
    <property type="evidence" value="ECO:0007669"/>
    <property type="project" value="UniProtKB-KW"/>
</dbReference>
<dbReference type="Gene3D" id="3.30.420.40">
    <property type="match status" value="1"/>
</dbReference>
<dbReference type="PANTHER" id="PTHR43095">
    <property type="entry name" value="SUGAR KINASE"/>
    <property type="match status" value="1"/>
</dbReference>
<keyword evidence="8" id="KW-1185">Reference proteome</keyword>
<dbReference type="AlphaFoldDB" id="A0A1Z1WPS7"/>
<evidence type="ECO:0000313" key="8">
    <source>
        <dbReference type="Proteomes" id="UP000195880"/>
    </source>
</evidence>
<feature type="domain" description="Carbohydrate kinase FGGY C-terminal" evidence="6">
    <location>
        <begin position="22"/>
        <end position="136"/>
    </location>
</feature>
<feature type="compositionally biased region" description="Low complexity" evidence="5">
    <location>
        <begin position="233"/>
        <end position="249"/>
    </location>
</feature>
<dbReference type="EMBL" id="CP021748">
    <property type="protein sequence ID" value="ARX88461.1"/>
    <property type="molecule type" value="Genomic_DNA"/>
</dbReference>
<dbReference type="RefSeq" id="WP_237307662.1">
    <property type="nucleotide sequence ID" value="NZ_CP021748.1"/>
</dbReference>
<dbReference type="PANTHER" id="PTHR43095:SF5">
    <property type="entry name" value="XYLULOSE KINASE"/>
    <property type="match status" value="1"/>
</dbReference>
<comment type="similarity">
    <text evidence="1">Belongs to the FGGY kinase family.</text>
</comment>
<dbReference type="InterPro" id="IPR050406">
    <property type="entry name" value="FGGY_Carb_Kinase"/>
</dbReference>
<name>A0A1Z1WPS7_9ACTN</name>
<reference evidence="7 8" key="1">
    <citation type="submission" date="2017-05" db="EMBL/GenBank/DDBJ databases">
        <title>Streptomyces alboflavus Genome sequencing and assembly.</title>
        <authorList>
            <person name="Wang Y."/>
            <person name="Du B."/>
            <person name="Ding Y."/>
            <person name="Liu H."/>
            <person name="Hou Q."/>
            <person name="Liu K."/>
            <person name="Wang C."/>
            <person name="Yao L."/>
        </authorList>
    </citation>
    <scope>NUCLEOTIDE SEQUENCE [LARGE SCALE GENOMIC DNA]</scope>
    <source>
        <strain evidence="7 8">MDJK44</strain>
    </source>
</reference>
<dbReference type="Pfam" id="PF02782">
    <property type="entry name" value="FGGY_C"/>
    <property type="match status" value="1"/>
</dbReference>
<keyword evidence="2" id="KW-0859">Xylose metabolism</keyword>
<keyword evidence="4 7" id="KW-0418">Kinase</keyword>